<reference evidence="1" key="1">
    <citation type="submission" date="2023-06" db="EMBL/GenBank/DDBJ databases">
        <title>Genome-scale phylogeny and comparative genomics of the fungal order Sordariales.</title>
        <authorList>
            <consortium name="Lawrence Berkeley National Laboratory"/>
            <person name="Hensen N."/>
            <person name="Bonometti L."/>
            <person name="Westerberg I."/>
            <person name="Brannstrom I.O."/>
            <person name="Guillou S."/>
            <person name="Cros-Aarteil S."/>
            <person name="Calhoun S."/>
            <person name="Haridas S."/>
            <person name="Kuo A."/>
            <person name="Mondo S."/>
            <person name="Pangilinan J."/>
            <person name="Riley R."/>
            <person name="LaButti K."/>
            <person name="Andreopoulos B."/>
            <person name="Lipzen A."/>
            <person name="Chen C."/>
            <person name="Yanf M."/>
            <person name="Daum C."/>
            <person name="Ng V."/>
            <person name="Clum A."/>
            <person name="Steindorff A."/>
            <person name="Ohm R."/>
            <person name="Martin F."/>
            <person name="Silar P."/>
            <person name="Natvig D."/>
            <person name="Lalanne C."/>
            <person name="Gautier V."/>
            <person name="Ament-velasquez S.L."/>
            <person name="Kruys A."/>
            <person name="Hutchinson M.I."/>
            <person name="Powell A.J."/>
            <person name="Barry K."/>
            <person name="Miller A.N."/>
            <person name="Grigoriev I.V."/>
            <person name="Debuchy R."/>
            <person name="Gladieux P."/>
            <person name="Thoren M.H."/>
            <person name="Johannesson H."/>
        </authorList>
    </citation>
    <scope>NUCLEOTIDE SEQUENCE</scope>
    <source>
        <strain evidence="1">SMH3187-1</strain>
    </source>
</reference>
<dbReference type="Proteomes" id="UP001172155">
    <property type="component" value="Unassembled WGS sequence"/>
</dbReference>
<comment type="caution">
    <text evidence="1">The sequence shown here is derived from an EMBL/GenBank/DDBJ whole genome shotgun (WGS) entry which is preliminary data.</text>
</comment>
<evidence type="ECO:0000313" key="2">
    <source>
        <dbReference type="Proteomes" id="UP001172155"/>
    </source>
</evidence>
<dbReference type="AlphaFoldDB" id="A0AA40K081"/>
<evidence type="ECO:0000313" key="1">
    <source>
        <dbReference type="EMBL" id="KAK0741210.1"/>
    </source>
</evidence>
<dbReference type="EMBL" id="JAUKUD010000006">
    <property type="protein sequence ID" value="KAK0741210.1"/>
    <property type="molecule type" value="Genomic_DNA"/>
</dbReference>
<gene>
    <name evidence="1" type="ORF">B0T18DRAFT_331686</name>
</gene>
<name>A0AA40K081_9PEZI</name>
<keyword evidence="2" id="KW-1185">Reference proteome</keyword>
<organism evidence="1 2">
    <name type="scientific">Schizothecium vesticola</name>
    <dbReference type="NCBI Taxonomy" id="314040"/>
    <lineage>
        <taxon>Eukaryota</taxon>
        <taxon>Fungi</taxon>
        <taxon>Dikarya</taxon>
        <taxon>Ascomycota</taxon>
        <taxon>Pezizomycotina</taxon>
        <taxon>Sordariomycetes</taxon>
        <taxon>Sordariomycetidae</taxon>
        <taxon>Sordariales</taxon>
        <taxon>Schizotheciaceae</taxon>
        <taxon>Schizothecium</taxon>
    </lineage>
</organism>
<sequence>RQKTYSTRDSLVVTDPTTSLAVRGRDPTDKLAVSGLSLGERTGSHLSEELFLFLTQAISCSRLQSCKHLLEALCRTPCLRRYTAPSGPCATFVPCRQQPRGVLPCSLTHLGCGL</sequence>
<protein>
    <submittedName>
        <fullName evidence="1">Uncharacterized protein</fullName>
    </submittedName>
</protein>
<proteinExistence type="predicted"/>
<feature type="non-terminal residue" evidence="1">
    <location>
        <position position="1"/>
    </location>
</feature>
<accession>A0AA40K081</accession>